<dbReference type="InterPro" id="IPR013022">
    <property type="entry name" value="Xyl_isomerase-like_TIM-brl"/>
</dbReference>
<gene>
    <name evidence="2" type="ORF">SPIROBIBN47_290185</name>
</gene>
<sequence length="279" mass="29858">MIETRRFALNRIAAPALRLAEFFGLAAELGLSAVELRNDIRDGAVTNGLKASEVVQLAREAGVRIITINALQQFNLPSARAKALDELDSLLALCKEIECPALVLCPNNRADDARSPEQKYHDTVEALNTYAPLFSAAGVLGYVEPLGFSISSLASAEVALKAIHESGASCYRVLVDTFHSYLGPDSPAMFDDPAVIQKIGLVHVSGVEASIPKSQFSDAHRVLPGPADVMNSAALMARLEKAGYRGMYSFEPFSAEVQALGAKELASALRASIEYLSHA</sequence>
<dbReference type="GO" id="GO:0016853">
    <property type="term" value="F:isomerase activity"/>
    <property type="evidence" value="ECO:0007669"/>
    <property type="project" value="UniProtKB-KW"/>
</dbReference>
<dbReference type="InterPro" id="IPR050312">
    <property type="entry name" value="IolE/XylAMocC-like"/>
</dbReference>
<proteinExistence type="predicted"/>
<dbReference type="EMBL" id="FWDM01000022">
    <property type="protein sequence ID" value="SLM13744.1"/>
    <property type="molecule type" value="Genomic_DNA"/>
</dbReference>
<protein>
    <submittedName>
        <fullName evidence="2">Xylose isomerase domain protein TIM barrel</fullName>
    </submittedName>
</protein>
<feature type="domain" description="Xylose isomerase-like TIM barrel" evidence="1">
    <location>
        <begin position="24"/>
        <end position="270"/>
    </location>
</feature>
<dbReference type="PANTHER" id="PTHR12110:SF21">
    <property type="entry name" value="XYLOSE ISOMERASE-LIKE TIM BARREL DOMAIN-CONTAINING PROTEIN"/>
    <property type="match status" value="1"/>
</dbReference>
<dbReference type="InterPro" id="IPR036237">
    <property type="entry name" value="Xyl_isomerase-like_sf"/>
</dbReference>
<organism evidence="2">
    <name type="scientific">uncultured spirochete</name>
    <dbReference type="NCBI Taxonomy" id="156406"/>
    <lineage>
        <taxon>Bacteria</taxon>
        <taxon>Pseudomonadati</taxon>
        <taxon>Spirochaetota</taxon>
        <taxon>Spirochaetia</taxon>
        <taxon>Spirochaetales</taxon>
        <taxon>environmental samples</taxon>
    </lineage>
</organism>
<accession>A0A3P3XJN0</accession>
<dbReference type="Pfam" id="PF01261">
    <property type="entry name" value="AP_endonuc_2"/>
    <property type="match status" value="1"/>
</dbReference>
<dbReference type="SUPFAM" id="SSF51658">
    <property type="entry name" value="Xylose isomerase-like"/>
    <property type="match status" value="1"/>
</dbReference>
<keyword evidence="2" id="KW-0413">Isomerase</keyword>
<dbReference type="Gene3D" id="3.20.20.150">
    <property type="entry name" value="Divalent-metal-dependent TIM barrel enzymes"/>
    <property type="match status" value="1"/>
</dbReference>
<evidence type="ECO:0000313" key="2">
    <source>
        <dbReference type="EMBL" id="SLM13744.1"/>
    </source>
</evidence>
<evidence type="ECO:0000259" key="1">
    <source>
        <dbReference type="Pfam" id="PF01261"/>
    </source>
</evidence>
<dbReference type="PANTHER" id="PTHR12110">
    <property type="entry name" value="HYDROXYPYRUVATE ISOMERASE"/>
    <property type="match status" value="1"/>
</dbReference>
<dbReference type="AlphaFoldDB" id="A0A3P3XJN0"/>
<name>A0A3P3XJN0_9SPIR</name>
<reference evidence="2" key="1">
    <citation type="submission" date="2017-02" db="EMBL/GenBank/DDBJ databases">
        <authorList>
            <person name="Regsiter A."/>
            <person name="William W."/>
        </authorList>
    </citation>
    <scope>NUCLEOTIDE SEQUENCE</scope>
    <source>
        <strain evidence="2">Bib</strain>
    </source>
</reference>